<evidence type="ECO:0000259" key="12">
    <source>
        <dbReference type="Pfam" id="PF00122"/>
    </source>
</evidence>
<gene>
    <name evidence="13" type="ORF">ABGF40_07710</name>
</gene>
<keyword evidence="5 11" id="KW-0547">Nucleotide-binding</keyword>
<comment type="caution">
    <text evidence="13">The sequence shown here is derived from an EMBL/GenBank/DDBJ whole genome shotgun (WGS) entry which is preliminary data.</text>
</comment>
<dbReference type="PRINTS" id="PR00120">
    <property type="entry name" value="HATPASE"/>
</dbReference>
<dbReference type="SUPFAM" id="SSF56784">
    <property type="entry name" value="HAD-like"/>
    <property type="match status" value="1"/>
</dbReference>
<feature type="transmembrane region" description="Helical" evidence="11">
    <location>
        <begin position="235"/>
        <end position="255"/>
    </location>
</feature>
<dbReference type="EMBL" id="JBFNFH010000022">
    <property type="protein sequence ID" value="MFM1525542.1"/>
    <property type="molecule type" value="Genomic_DNA"/>
</dbReference>
<dbReference type="InterPro" id="IPR023299">
    <property type="entry name" value="ATPase_P-typ_cyto_dom_N"/>
</dbReference>
<keyword evidence="10 11" id="KW-0472">Membrane</keyword>
<evidence type="ECO:0000256" key="6">
    <source>
        <dbReference type="ARBA" id="ARBA00022840"/>
    </source>
</evidence>
<keyword evidence="9 11" id="KW-1133">Transmembrane helix</keyword>
<keyword evidence="4 11" id="KW-0479">Metal-binding</keyword>
<comment type="similarity">
    <text evidence="2 11">Belongs to the cation transport ATPase (P-type) (TC 3.A.3) family. Type IB subfamily.</text>
</comment>
<evidence type="ECO:0000256" key="9">
    <source>
        <dbReference type="ARBA" id="ARBA00022989"/>
    </source>
</evidence>
<dbReference type="Gene3D" id="3.40.50.1000">
    <property type="entry name" value="HAD superfamily/HAD-like"/>
    <property type="match status" value="1"/>
</dbReference>
<dbReference type="Gene3D" id="2.70.150.10">
    <property type="entry name" value="Calcium-transporting ATPase, cytoplasmic transduction domain A"/>
    <property type="match status" value="1"/>
</dbReference>
<evidence type="ECO:0000256" key="3">
    <source>
        <dbReference type="ARBA" id="ARBA00022692"/>
    </source>
</evidence>
<evidence type="ECO:0000256" key="5">
    <source>
        <dbReference type="ARBA" id="ARBA00022741"/>
    </source>
</evidence>
<dbReference type="Gene3D" id="3.40.1110.10">
    <property type="entry name" value="Calcium-transporting ATPase, cytoplasmic domain N"/>
    <property type="match status" value="1"/>
</dbReference>
<evidence type="ECO:0000256" key="1">
    <source>
        <dbReference type="ARBA" id="ARBA00004141"/>
    </source>
</evidence>
<feature type="transmembrane region" description="Helical" evidence="11">
    <location>
        <begin position="561"/>
        <end position="580"/>
    </location>
</feature>
<dbReference type="InterPro" id="IPR027256">
    <property type="entry name" value="P-typ_ATPase_IB"/>
</dbReference>
<dbReference type="InterPro" id="IPR001757">
    <property type="entry name" value="P_typ_ATPase"/>
</dbReference>
<dbReference type="PRINTS" id="PR00119">
    <property type="entry name" value="CATATPASE"/>
</dbReference>
<dbReference type="Pfam" id="PF00702">
    <property type="entry name" value="Hydrolase"/>
    <property type="match status" value="1"/>
</dbReference>
<dbReference type="RefSeq" id="WP_408104468.1">
    <property type="nucleotide sequence ID" value="NZ_JBFNFH010000022.1"/>
</dbReference>
<dbReference type="InterPro" id="IPR023214">
    <property type="entry name" value="HAD_sf"/>
</dbReference>
<sequence>MLNYLFKEKQGRFLLLGILFTVIGFILEFLKVNMSKYSFYIAMIFLGYYATKNTFLSSIKEKKLNVDLLMILASVGAVLINYESEGAMLLLIFAGAEVLENYISGRSVKEINELIKHVPQKAKVLNLDGTTIIVNTDDLQIGDICVISKGDQLPIDGIVDRTVSINESSLTGEAMPVTKEKGQEAFAGTINEGDSFNLVVSKLKKDTVFSNIIKMVESAQNKTSKREKMLEKLEGRYVISVLISVPLFIIMLYYFRNMTFEQAFYRGMVLLTVASPCALVASATPATLSAISNSAKNGILFKDSRAMELLGQMDILATDKTGTLTNGEFEVIDYVIPDELLKIIVYIEQNTNHPIAEGILKKFENIKTDGINGQVQEVAGCGLKMVNIKIGNFPEFKTYKDEKEFLQLNKDNNTISFISKDEEIVGYIILADTIRETSLEAINNFRIDNVDVQMLTGDNDKVAKKIADQLNIKNYVANCFPEDKLKYINDKIYLNKIVAMIGDGINDAPSLANSDIGIGMGSGSSIAMESSDIVIVKNDLNKLYHSFKLSRKLSKIIKQNIIFSISVIIILIVLNLFGLLDLPTGVIFHEGSTILVILNGLRLLSFK</sequence>
<keyword evidence="7" id="KW-0460">Magnesium</keyword>
<feature type="transmembrane region" description="Helical" evidence="11">
    <location>
        <begin position="267"/>
        <end position="291"/>
    </location>
</feature>
<evidence type="ECO:0000256" key="8">
    <source>
        <dbReference type="ARBA" id="ARBA00022967"/>
    </source>
</evidence>
<keyword evidence="8" id="KW-1278">Translocase</keyword>
<feature type="domain" description="P-type ATPase A" evidence="12">
    <location>
        <begin position="117"/>
        <end position="217"/>
    </location>
</feature>
<dbReference type="InterPro" id="IPR059000">
    <property type="entry name" value="ATPase_P-type_domA"/>
</dbReference>
<evidence type="ECO:0000256" key="7">
    <source>
        <dbReference type="ARBA" id="ARBA00022842"/>
    </source>
</evidence>
<evidence type="ECO:0000256" key="11">
    <source>
        <dbReference type="RuleBase" id="RU362081"/>
    </source>
</evidence>
<keyword evidence="6 11" id="KW-0067">ATP-binding</keyword>
<dbReference type="PANTHER" id="PTHR43079:SF1">
    <property type="entry name" value="CADMIUM_ZINC-TRANSPORTING ATPASE HMA1, CHLOROPLASTIC-RELATED"/>
    <property type="match status" value="1"/>
</dbReference>
<dbReference type="InterPro" id="IPR051949">
    <property type="entry name" value="Cation_Transport_ATPase"/>
</dbReference>
<dbReference type="SUPFAM" id="SSF81665">
    <property type="entry name" value="Calcium ATPase, transmembrane domain M"/>
    <property type="match status" value="1"/>
</dbReference>
<protein>
    <submittedName>
        <fullName evidence="13">Heavy metal translocating P-type ATPase</fullName>
    </submittedName>
</protein>
<evidence type="ECO:0000256" key="4">
    <source>
        <dbReference type="ARBA" id="ARBA00022723"/>
    </source>
</evidence>
<dbReference type="Proteomes" id="UP001629536">
    <property type="component" value="Unassembled WGS sequence"/>
</dbReference>
<feature type="transmembrane region" description="Helical" evidence="11">
    <location>
        <begin position="12"/>
        <end position="31"/>
    </location>
</feature>
<evidence type="ECO:0000256" key="2">
    <source>
        <dbReference type="ARBA" id="ARBA00006024"/>
    </source>
</evidence>
<keyword evidence="3 11" id="KW-0812">Transmembrane</keyword>
<dbReference type="InterPro" id="IPR036412">
    <property type="entry name" value="HAD-like_sf"/>
</dbReference>
<dbReference type="NCBIfam" id="TIGR01525">
    <property type="entry name" value="ATPase-IB_hvy"/>
    <property type="match status" value="1"/>
</dbReference>
<reference evidence="13 14" key="1">
    <citation type="journal article" date="2024" name="Front. Microbiol.">
        <title>Pangenomic and biochemical analyses of Helcococcus ovis reveal widespread tetracycline resistance and a novel bacterial species, Helcococcus bovis.</title>
        <authorList>
            <person name="Cunha F."/>
            <person name="Zhai Y."/>
            <person name="Casaro S."/>
            <person name="Jones K.L."/>
            <person name="Hernandez M."/>
            <person name="Bisinotto R.S."/>
            <person name="Kariyawasam S."/>
            <person name="Brown M.B."/>
            <person name="Phillips A."/>
            <person name="Jeong K.C."/>
            <person name="Galvao K.N."/>
        </authorList>
    </citation>
    <scope>NUCLEOTIDE SEQUENCE [LARGE SCALE GENOMIC DNA]</scope>
    <source>
        <strain evidence="13 14">KG197</strain>
    </source>
</reference>
<dbReference type="Pfam" id="PF00122">
    <property type="entry name" value="E1-E2_ATPase"/>
    <property type="match status" value="1"/>
</dbReference>
<dbReference type="InterPro" id="IPR018303">
    <property type="entry name" value="ATPase_P-typ_P_site"/>
</dbReference>
<evidence type="ECO:0000256" key="10">
    <source>
        <dbReference type="ARBA" id="ARBA00023136"/>
    </source>
</evidence>
<dbReference type="PROSITE" id="PS00154">
    <property type="entry name" value="ATPASE_E1_E2"/>
    <property type="match status" value="1"/>
</dbReference>
<feature type="transmembrane region" description="Helical" evidence="11">
    <location>
        <begin position="37"/>
        <end position="55"/>
    </location>
</feature>
<dbReference type="InterPro" id="IPR008250">
    <property type="entry name" value="ATPase_P-typ_transduc_dom_A_sf"/>
</dbReference>
<keyword evidence="11" id="KW-1003">Cell membrane</keyword>
<comment type="subcellular location">
    <subcellularLocation>
        <location evidence="11">Cell membrane</location>
    </subcellularLocation>
    <subcellularLocation>
        <location evidence="1">Membrane</location>
        <topology evidence="1">Multi-pass membrane protein</topology>
    </subcellularLocation>
</comment>
<evidence type="ECO:0000313" key="13">
    <source>
        <dbReference type="EMBL" id="MFM1525542.1"/>
    </source>
</evidence>
<accession>A0ABW9F8C8</accession>
<proteinExistence type="inferred from homology"/>
<name>A0ABW9F8C8_9FIRM</name>
<evidence type="ECO:0000313" key="14">
    <source>
        <dbReference type="Proteomes" id="UP001629536"/>
    </source>
</evidence>
<dbReference type="NCBIfam" id="TIGR01494">
    <property type="entry name" value="ATPase_P-type"/>
    <property type="match status" value="1"/>
</dbReference>
<feature type="transmembrane region" description="Helical" evidence="11">
    <location>
        <begin position="586"/>
        <end position="604"/>
    </location>
</feature>
<keyword evidence="14" id="KW-1185">Reference proteome</keyword>
<dbReference type="InterPro" id="IPR023298">
    <property type="entry name" value="ATPase_P-typ_TM_dom_sf"/>
</dbReference>
<dbReference type="PANTHER" id="PTHR43079">
    <property type="entry name" value="PROBABLE CADMIUM/ZINC-TRANSPORTING ATPASE HMA1"/>
    <property type="match status" value="1"/>
</dbReference>
<dbReference type="SUPFAM" id="SSF81653">
    <property type="entry name" value="Calcium ATPase, transduction domain A"/>
    <property type="match status" value="1"/>
</dbReference>
<organism evidence="13 14">
    <name type="scientific">Helcococcus bovis</name>
    <dbReference type="NCBI Taxonomy" id="3153252"/>
    <lineage>
        <taxon>Bacteria</taxon>
        <taxon>Bacillati</taxon>
        <taxon>Bacillota</taxon>
        <taxon>Tissierellia</taxon>
        <taxon>Tissierellales</taxon>
        <taxon>Peptoniphilaceae</taxon>
        <taxon>Helcococcus</taxon>
    </lineage>
</organism>